<proteinExistence type="predicted"/>
<reference evidence="2 3" key="1">
    <citation type="submission" date="2023-11" db="EMBL/GenBank/DDBJ databases">
        <title>Lentzea sokolovensis, sp. nov., Lentzea kristufkii, sp. nov., and Lentzea miocenensis, sp. nov., rare actinobacteria from Sokolov Coal Basin, Miocene lacustrine sediment, Czech Republic.</title>
        <authorList>
            <person name="Lara A."/>
            <person name="Kotroba L."/>
            <person name="Nouioui I."/>
            <person name="Neumann-Schaal M."/>
            <person name="Mast Y."/>
            <person name="Chronakova A."/>
        </authorList>
    </citation>
    <scope>NUCLEOTIDE SEQUENCE [LARGE SCALE GENOMIC DNA]</scope>
    <source>
        <strain evidence="2 3">BCCO 10_0061</strain>
    </source>
</reference>
<keyword evidence="2" id="KW-0067">ATP-binding</keyword>
<dbReference type="Gene3D" id="3.40.50.300">
    <property type="entry name" value="P-loop containing nucleotide triphosphate hydrolases"/>
    <property type="match status" value="1"/>
</dbReference>
<dbReference type="Pfam" id="PF22738">
    <property type="entry name" value="NNH7"/>
    <property type="match status" value="1"/>
</dbReference>
<evidence type="ECO:0000313" key="2">
    <source>
        <dbReference type="EMBL" id="MDX8141194.1"/>
    </source>
</evidence>
<dbReference type="InterPro" id="IPR003959">
    <property type="entry name" value="ATPase_AAA_core"/>
</dbReference>
<dbReference type="EMBL" id="JAXAVU010000001">
    <property type="protein sequence ID" value="MDX8141194.1"/>
    <property type="molecule type" value="Genomic_DNA"/>
</dbReference>
<dbReference type="Proteomes" id="UP001285352">
    <property type="component" value="Unassembled WGS sequence"/>
</dbReference>
<keyword evidence="3" id="KW-1185">Reference proteome</keyword>
<name>A0ABU4UNY9_9PSEU</name>
<dbReference type="CDD" id="cd00009">
    <property type="entry name" value="AAA"/>
    <property type="match status" value="1"/>
</dbReference>
<dbReference type="SMART" id="SM00382">
    <property type="entry name" value="AAA"/>
    <property type="match status" value="1"/>
</dbReference>
<reference evidence="2 3" key="2">
    <citation type="submission" date="2023-11" db="EMBL/GenBank/DDBJ databases">
        <authorList>
            <person name="Lara A.C."/>
            <person name="Chronakova A."/>
        </authorList>
    </citation>
    <scope>NUCLEOTIDE SEQUENCE [LARGE SCALE GENOMIC DNA]</scope>
    <source>
        <strain evidence="2 3">BCCO 10_0061</strain>
    </source>
</reference>
<feature type="domain" description="AAA+ ATPase" evidence="1">
    <location>
        <begin position="323"/>
        <end position="458"/>
    </location>
</feature>
<sequence length="1159" mass="129309">MESAQNDPTPEGDSLAEVLTAGLFDPESDLQRSFAELGRIAITRLRTADRSTKGDVMIAAHTVLALLAVFTETADLHWAEEAGIRVGPHQWNWAGKASEAERDTTASLLLGTLIPVPQPTELWDDFGWRLLETFWRSAAHISNCLFVIWPTAAERIDTERLAHLVFQRYHNQVLAVADSSPEFTIWTLLRDGPGDGQPSSYPRDGRHVGAIGSIRDRLGQKNTGLAGLTAIAELTATGSTAEDEWTELAMVYEAEIDKEIGDSGHGLPSLPTLRDSYVNPAYRVTSYDSGTGLPHEDKWWDGLQIREEIQEFLIRYLTTPSAGRLPLLILGHPGTGKSALTRVLAARLGAMKRPVVRVDLRAVAADAPIYKQLSSAIETALTRRIEWSDLARVARPESPVVILDGLDELIQSSAVSRADYLELVREFQRGEAIMGRPVIVIVTSRTIVAQRVRIPQATPIMRIEPFDDKRVARWLNRWNRHHAGHFRTSGKNPLPLSIALTHRGLAVQPLLLFMLALYDAHENALQREGDKLVDADLYERLLTSFAERETRKLHPNAEDYELQQFVEKELETLAVAAFAMFNRGSQAVLEDELAADLDAFDSSPVRHVTLPDKARKLVSRFFFVHVSQATSVDGVEERTKSAYEFLHATFGEYLVARLTHRVVMDIYDDSRRGDRTLRVKSNEPDFSILGALLSFELLCSRNTVTSFMQHATKGTAPATLRAVTVLLAHALRETLLVDNWGDVPGYRPRMPTIPARLSLRTANLLLLVLIFGGEATPKMLFPHSPDPREEWTRLTALWQATLPAKSWQLLTDVVITRTADNDALAISMSNGLRIPLEMLRLSPSLETLFRLNLLARNPEVEWALSTLSPMMRSAPLNQQKKDVRPFGAEILAQLAFPYPNPFDIAAKVTNDSLITEAVNHARAVKFPSQRAQFLMRLTRLTRISTDPLPPAFLASIADAALIPGVDVTPMLAELLHESLRPDRPLPADLDEFRQVVCQIAARLSQRDFGPMQVPIVIGLARLGFPDRDLPTRLCLLSMLQYPETLWELMGEDQHIAAQLLHVVRATSRRRAAAKAVHLLSLIPDLNPLVLNDIDVQYALTQARRESSRWAAQVELRWDTAVRRQENRRVLSVLQQRLSRGILLTQVAGVLSAAADKRSG</sequence>
<dbReference type="InterPro" id="IPR003593">
    <property type="entry name" value="AAA+_ATPase"/>
</dbReference>
<dbReference type="GO" id="GO:0005524">
    <property type="term" value="F:ATP binding"/>
    <property type="evidence" value="ECO:0007669"/>
    <property type="project" value="UniProtKB-KW"/>
</dbReference>
<gene>
    <name evidence="2" type="ORF">SK854_03665</name>
</gene>
<keyword evidence="2" id="KW-0547">Nucleotide-binding</keyword>
<dbReference type="InterPro" id="IPR027417">
    <property type="entry name" value="P-loop_NTPase"/>
</dbReference>
<dbReference type="SUPFAM" id="SSF52540">
    <property type="entry name" value="P-loop containing nucleoside triphosphate hydrolases"/>
    <property type="match status" value="1"/>
</dbReference>
<organism evidence="2 3">
    <name type="scientific">Lentzea sokolovensis</name>
    <dbReference type="NCBI Taxonomy" id="3095429"/>
    <lineage>
        <taxon>Bacteria</taxon>
        <taxon>Bacillati</taxon>
        <taxon>Actinomycetota</taxon>
        <taxon>Actinomycetes</taxon>
        <taxon>Pseudonocardiales</taxon>
        <taxon>Pseudonocardiaceae</taxon>
        <taxon>Lentzea</taxon>
    </lineage>
</organism>
<dbReference type="InterPro" id="IPR054567">
    <property type="entry name" value="NNH7"/>
</dbReference>
<evidence type="ECO:0000259" key="1">
    <source>
        <dbReference type="SMART" id="SM00382"/>
    </source>
</evidence>
<protein>
    <submittedName>
        <fullName evidence="2">ATP-binding protein</fullName>
    </submittedName>
</protein>
<accession>A0ABU4UNY9</accession>
<evidence type="ECO:0000313" key="3">
    <source>
        <dbReference type="Proteomes" id="UP001285352"/>
    </source>
</evidence>
<comment type="caution">
    <text evidence="2">The sequence shown here is derived from an EMBL/GenBank/DDBJ whole genome shotgun (WGS) entry which is preliminary data.</text>
</comment>
<dbReference type="Pfam" id="PF00004">
    <property type="entry name" value="AAA"/>
    <property type="match status" value="1"/>
</dbReference>